<evidence type="ECO:0000313" key="1">
    <source>
        <dbReference type="EMBL" id="PKK61764.1"/>
    </source>
</evidence>
<reference evidence="1 2" key="1">
    <citation type="submission" date="2016-04" db="EMBL/GenBank/DDBJ databases">
        <title>Genome analyses suggest a sexual origin of heterokaryosis in a supposedly ancient asexual fungus.</title>
        <authorList>
            <person name="Ropars J."/>
            <person name="Sedzielewska K."/>
            <person name="Noel J."/>
            <person name="Charron P."/>
            <person name="Farinelli L."/>
            <person name="Marton T."/>
            <person name="Kruger M."/>
            <person name="Pelin A."/>
            <person name="Brachmann A."/>
            <person name="Corradi N."/>
        </authorList>
    </citation>
    <scope>NUCLEOTIDE SEQUENCE [LARGE SCALE GENOMIC DNA]</scope>
    <source>
        <strain evidence="1 2">C2</strain>
    </source>
</reference>
<sequence>MNPNDIRIHIEWEGGPLSNEIAITNYLHELREVLEQIIRSELQVDFYTRILFILTIPDKYTIST</sequence>
<dbReference type="EMBL" id="LLXL01002115">
    <property type="protein sequence ID" value="PKK61764.1"/>
    <property type="molecule type" value="Genomic_DNA"/>
</dbReference>
<reference evidence="1 2" key="2">
    <citation type="submission" date="2017-10" db="EMBL/GenBank/DDBJ databases">
        <title>Extensive intraspecific genome diversity in a model arbuscular mycorrhizal fungus.</title>
        <authorList>
            <person name="Chen E.C.H."/>
            <person name="Morin E."/>
            <person name="Baudet D."/>
            <person name="Noel J."/>
            <person name="Ndikumana S."/>
            <person name="Charron P."/>
            <person name="St-Onge C."/>
            <person name="Giorgi J."/>
            <person name="Grigoriev I.V."/>
            <person name="Roux C."/>
            <person name="Martin F.M."/>
            <person name="Corradi N."/>
        </authorList>
    </citation>
    <scope>NUCLEOTIDE SEQUENCE [LARGE SCALE GENOMIC DNA]</scope>
    <source>
        <strain evidence="1 2">C2</strain>
    </source>
</reference>
<name>A0A2N1MJE8_9GLOM</name>
<protein>
    <submittedName>
        <fullName evidence="1">Uncharacterized protein</fullName>
    </submittedName>
</protein>
<accession>A0A2N1MJE8</accession>
<organism evidence="1 2">
    <name type="scientific">Rhizophagus irregularis</name>
    <dbReference type="NCBI Taxonomy" id="588596"/>
    <lineage>
        <taxon>Eukaryota</taxon>
        <taxon>Fungi</taxon>
        <taxon>Fungi incertae sedis</taxon>
        <taxon>Mucoromycota</taxon>
        <taxon>Glomeromycotina</taxon>
        <taxon>Glomeromycetes</taxon>
        <taxon>Glomerales</taxon>
        <taxon>Glomeraceae</taxon>
        <taxon>Rhizophagus</taxon>
    </lineage>
</organism>
<proteinExistence type="predicted"/>
<evidence type="ECO:0000313" key="2">
    <source>
        <dbReference type="Proteomes" id="UP000233469"/>
    </source>
</evidence>
<comment type="caution">
    <text evidence="1">The sequence shown here is derived from an EMBL/GenBank/DDBJ whole genome shotgun (WGS) entry which is preliminary data.</text>
</comment>
<dbReference type="Proteomes" id="UP000233469">
    <property type="component" value="Unassembled WGS sequence"/>
</dbReference>
<dbReference type="AlphaFoldDB" id="A0A2N1MJE8"/>
<gene>
    <name evidence="1" type="ORF">RhiirC2_760362</name>
</gene>